<dbReference type="Proteomes" id="UP000277204">
    <property type="component" value="Unassembled WGS sequence"/>
</dbReference>
<sequence>MNLIELTGNDRCLSLKFLCIYHHLQRYMPYFLPYEH</sequence>
<gene>
    <name evidence="1" type="ORF">SMRZ_LOCUS13076</name>
</gene>
<dbReference type="EMBL" id="UZAI01009079">
    <property type="protein sequence ID" value="VDP03792.1"/>
    <property type="molecule type" value="Genomic_DNA"/>
</dbReference>
<keyword evidence="2" id="KW-1185">Reference proteome</keyword>
<dbReference type="AlphaFoldDB" id="A0A183MAK1"/>
<reference evidence="1 2" key="1">
    <citation type="submission" date="2018-11" db="EMBL/GenBank/DDBJ databases">
        <authorList>
            <consortium name="Pathogen Informatics"/>
        </authorList>
    </citation>
    <scope>NUCLEOTIDE SEQUENCE [LARGE SCALE GENOMIC DNA]</scope>
    <source>
        <strain evidence="1 2">Zambia</strain>
    </source>
</reference>
<evidence type="ECO:0000313" key="2">
    <source>
        <dbReference type="Proteomes" id="UP000277204"/>
    </source>
</evidence>
<evidence type="ECO:0000313" key="1">
    <source>
        <dbReference type="EMBL" id="VDP03792.1"/>
    </source>
</evidence>
<protein>
    <submittedName>
        <fullName evidence="1">Uncharacterized protein</fullName>
    </submittedName>
</protein>
<proteinExistence type="predicted"/>
<accession>A0A183MAK1</accession>
<organism evidence="1 2">
    <name type="scientific">Schistosoma margrebowiei</name>
    <dbReference type="NCBI Taxonomy" id="48269"/>
    <lineage>
        <taxon>Eukaryota</taxon>
        <taxon>Metazoa</taxon>
        <taxon>Spiralia</taxon>
        <taxon>Lophotrochozoa</taxon>
        <taxon>Platyhelminthes</taxon>
        <taxon>Trematoda</taxon>
        <taxon>Digenea</taxon>
        <taxon>Strigeidida</taxon>
        <taxon>Schistosomatoidea</taxon>
        <taxon>Schistosomatidae</taxon>
        <taxon>Schistosoma</taxon>
    </lineage>
</organism>
<name>A0A183MAK1_9TREM</name>